<evidence type="ECO:0000313" key="3">
    <source>
        <dbReference type="Proteomes" id="UP000028990"/>
    </source>
</evidence>
<dbReference type="AlphaFoldDB" id="A0A091DI39"/>
<feature type="transmembrane region" description="Helical" evidence="1">
    <location>
        <begin position="30"/>
        <end position="49"/>
    </location>
</feature>
<keyword evidence="1" id="KW-0472">Membrane</keyword>
<dbReference type="EMBL" id="KN122247">
    <property type="protein sequence ID" value="KFO31779.1"/>
    <property type="molecule type" value="Genomic_DNA"/>
</dbReference>
<sequence>MMGKPDSPVGMVDRADPAGQKRQGFLERGLLLLLLLVTGALVALGILYSRSPVEELMHPWAQEHPQLGSRHLGAVLTSAGVVVLLECGQVHADSGSSTRVPDPQE</sequence>
<keyword evidence="3" id="KW-1185">Reference proteome</keyword>
<gene>
    <name evidence="2" type="ORF">H920_06820</name>
</gene>
<accession>A0A091DI39</accession>
<keyword evidence="1" id="KW-0812">Transmembrane</keyword>
<name>A0A091DI39_FUKDA</name>
<protein>
    <submittedName>
        <fullName evidence="2">Uncharacterized protein</fullName>
    </submittedName>
</protein>
<dbReference type="eggNOG" id="KOG3624">
    <property type="taxonomic scope" value="Eukaryota"/>
</dbReference>
<keyword evidence="1" id="KW-1133">Transmembrane helix</keyword>
<dbReference type="Proteomes" id="UP000028990">
    <property type="component" value="Unassembled WGS sequence"/>
</dbReference>
<organism evidence="2 3">
    <name type="scientific">Fukomys damarensis</name>
    <name type="common">Damaraland mole rat</name>
    <name type="synonym">Cryptomys damarensis</name>
    <dbReference type="NCBI Taxonomy" id="885580"/>
    <lineage>
        <taxon>Eukaryota</taxon>
        <taxon>Metazoa</taxon>
        <taxon>Chordata</taxon>
        <taxon>Craniata</taxon>
        <taxon>Vertebrata</taxon>
        <taxon>Euteleostomi</taxon>
        <taxon>Mammalia</taxon>
        <taxon>Eutheria</taxon>
        <taxon>Euarchontoglires</taxon>
        <taxon>Glires</taxon>
        <taxon>Rodentia</taxon>
        <taxon>Hystricomorpha</taxon>
        <taxon>Bathyergidae</taxon>
        <taxon>Fukomys</taxon>
    </lineage>
</organism>
<reference evidence="2 3" key="1">
    <citation type="submission" date="2013-11" db="EMBL/GenBank/DDBJ databases">
        <title>The Damaraland mole rat (Fukomys damarensis) genome and evolution of African mole rats.</title>
        <authorList>
            <person name="Gladyshev V.N."/>
            <person name="Fang X."/>
        </authorList>
    </citation>
    <scope>NUCLEOTIDE SEQUENCE [LARGE SCALE GENOMIC DNA]</scope>
    <source>
        <tissue evidence="2">Liver</tissue>
    </source>
</reference>
<evidence type="ECO:0000313" key="2">
    <source>
        <dbReference type="EMBL" id="KFO31779.1"/>
    </source>
</evidence>
<evidence type="ECO:0000256" key="1">
    <source>
        <dbReference type="SAM" id="Phobius"/>
    </source>
</evidence>
<proteinExistence type="predicted"/>